<keyword evidence="2" id="KW-1185">Reference proteome</keyword>
<protein>
    <submittedName>
        <fullName evidence="1">Uncharacterized protein</fullName>
    </submittedName>
</protein>
<accession>A0ABR2U1D0</accession>
<reference evidence="1 2" key="1">
    <citation type="journal article" date="2024" name="G3 (Bethesda)">
        <title>Genome assembly of Hibiscus sabdariffa L. provides insights into metabolisms of medicinal natural products.</title>
        <authorList>
            <person name="Kim T."/>
        </authorList>
    </citation>
    <scope>NUCLEOTIDE SEQUENCE [LARGE SCALE GENOMIC DNA]</scope>
    <source>
        <strain evidence="1">TK-2024</strain>
        <tissue evidence="1">Old leaves</tissue>
    </source>
</reference>
<comment type="caution">
    <text evidence="1">The sequence shown here is derived from an EMBL/GenBank/DDBJ whole genome shotgun (WGS) entry which is preliminary data.</text>
</comment>
<sequence length="136" mass="15168">MGMLPAASDRITCGCRLHSLSLSLSFLQLCLVVRPDLVQNASASTSFHSSLQQCYSFFSFLLYLEYFIFPAQKTTTNHLPQAISAEITTKDQAPLEVPGNKMPETGSRRTLLHTRGFPARNDQPRLVKEFTSSSRV</sequence>
<evidence type="ECO:0000313" key="1">
    <source>
        <dbReference type="EMBL" id="KAK9043543.1"/>
    </source>
</evidence>
<dbReference type="EMBL" id="JBBPBN010000003">
    <property type="protein sequence ID" value="KAK9043543.1"/>
    <property type="molecule type" value="Genomic_DNA"/>
</dbReference>
<gene>
    <name evidence="1" type="ORF">V6N11_071879</name>
</gene>
<organism evidence="1 2">
    <name type="scientific">Hibiscus sabdariffa</name>
    <name type="common">roselle</name>
    <dbReference type="NCBI Taxonomy" id="183260"/>
    <lineage>
        <taxon>Eukaryota</taxon>
        <taxon>Viridiplantae</taxon>
        <taxon>Streptophyta</taxon>
        <taxon>Embryophyta</taxon>
        <taxon>Tracheophyta</taxon>
        <taxon>Spermatophyta</taxon>
        <taxon>Magnoliopsida</taxon>
        <taxon>eudicotyledons</taxon>
        <taxon>Gunneridae</taxon>
        <taxon>Pentapetalae</taxon>
        <taxon>rosids</taxon>
        <taxon>malvids</taxon>
        <taxon>Malvales</taxon>
        <taxon>Malvaceae</taxon>
        <taxon>Malvoideae</taxon>
        <taxon>Hibiscus</taxon>
    </lineage>
</organism>
<evidence type="ECO:0000313" key="2">
    <source>
        <dbReference type="Proteomes" id="UP001396334"/>
    </source>
</evidence>
<dbReference type="Proteomes" id="UP001396334">
    <property type="component" value="Unassembled WGS sequence"/>
</dbReference>
<name>A0ABR2U1D0_9ROSI</name>
<proteinExistence type="predicted"/>